<reference evidence="3" key="2">
    <citation type="submission" date="2021-01" db="EMBL/GenBank/DDBJ databases">
        <authorList>
            <person name="Schikora-Tamarit M.A."/>
        </authorList>
    </citation>
    <scope>NUCLEOTIDE SEQUENCE</scope>
    <source>
        <strain evidence="3">CBS2887</strain>
    </source>
</reference>
<keyword evidence="4" id="KW-1185">Reference proteome</keyword>
<dbReference type="PANTHER" id="PTHR43595:SF1">
    <property type="entry name" value="SMALL RIBOSOMAL SUBUNIT PROTEIN MS43"/>
    <property type="match status" value="1"/>
</dbReference>
<dbReference type="Gene3D" id="3.55.40.20">
    <property type="entry name" value="Iron/manganese superoxide dismutase, C-terminal domain"/>
    <property type="match status" value="1"/>
</dbReference>
<organism evidence="3 4">
    <name type="scientific">Wickerhamomyces pijperi</name>
    <name type="common">Yeast</name>
    <name type="synonym">Pichia pijperi</name>
    <dbReference type="NCBI Taxonomy" id="599730"/>
    <lineage>
        <taxon>Eukaryota</taxon>
        <taxon>Fungi</taxon>
        <taxon>Dikarya</taxon>
        <taxon>Ascomycota</taxon>
        <taxon>Saccharomycotina</taxon>
        <taxon>Saccharomycetes</taxon>
        <taxon>Phaffomycetales</taxon>
        <taxon>Wickerhamomycetaceae</taxon>
        <taxon>Wickerhamomyces</taxon>
    </lineage>
</organism>
<dbReference type="GO" id="GO:0046872">
    <property type="term" value="F:metal ion binding"/>
    <property type="evidence" value="ECO:0007669"/>
    <property type="project" value="InterPro"/>
</dbReference>
<dbReference type="PANTHER" id="PTHR43595">
    <property type="entry name" value="37S RIBOSOMAL PROTEIN S26, MITOCHONDRIAL"/>
    <property type="match status" value="1"/>
</dbReference>
<evidence type="ECO:0000313" key="3">
    <source>
        <dbReference type="EMBL" id="KAH3684282.1"/>
    </source>
</evidence>
<dbReference type="Pfam" id="PF02777">
    <property type="entry name" value="Sod_Fe_C"/>
    <property type="match status" value="2"/>
</dbReference>
<accession>A0A9P8Q734</accession>
<evidence type="ECO:0000313" key="4">
    <source>
        <dbReference type="Proteomes" id="UP000774326"/>
    </source>
</evidence>
<dbReference type="EMBL" id="JAEUBG010002638">
    <property type="protein sequence ID" value="KAH3684282.1"/>
    <property type="molecule type" value="Genomic_DNA"/>
</dbReference>
<feature type="domain" description="Manganese/iron superoxide dismutase C-terminal" evidence="2">
    <location>
        <begin position="236"/>
        <end position="280"/>
    </location>
</feature>
<dbReference type="GO" id="GO:0004784">
    <property type="term" value="F:superoxide dismutase activity"/>
    <property type="evidence" value="ECO:0007669"/>
    <property type="project" value="InterPro"/>
</dbReference>
<dbReference type="InterPro" id="IPR019832">
    <property type="entry name" value="Mn/Fe_SOD_C"/>
</dbReference>
<dbReference type="InterPro" id="IPR036314">
    <property type="entry name" value="SOD_C_sf"/>
</dbReference>
<proteinExistence type="predicted"/>
<name>A0A9P8Q734_WICPI</name>
<comment type="caution">
    <text evidence="3">The sequence shown here is derived from an EMBL/GenBank/DDBJ whole genome shotgun (WGS) entry which is preliminary data.</text>
</comment>
<dbReference type="OrthoDB" id="275227at2759"/>
<evidence type="ECO:0000259" key="2">
    <source>
        <dbReference type="Pfam" id="PF02777"/>
    </source>
</evidence>
<dbReference type="AlphaFoldDB" id="A0A9P8Q734"/>
<dbReference type="SUPFAM" id="SSF54719">
    <property type="entry name" value="Fe,Mn superoxide dismutase (SOD), C-terminal domain"/>
    <property type="match status" value="1"/>
</dbReference>
<dbReference type="Proteomes" id="UP000774326">
    <property type="component" value="Unassembled WGS sequence"/>
</dbReference>
<feature type="domain" description="Manganese/iron superoxide dismutase C-terminal" evidence="2">
    <location>
        <begin position="125"/>
        <end position="190"/>
    </location>
</feature>
<reference evidence="3" key="1">
    <citation type="journal article" date="2021" name="Open Biol.">
        <title>Shared evolutionary footprints suggest mitochondrial oxidative damage underlies multiple complex I losses in fungi.</title>
        <authorList>
            <person name="Schikora-Tamarit M.A."/>
            <person name="Marcet-Houben M."/>
            <person name="Nosek J."/>
            <person name="Gabaldon T."/>
        </authorList>
    </citation>
    <scope>NUCLEOTIDE SEQUENCE</scope>
    <source>
        <strain evidence="3">CBS2887</strain>
    </source>
</reference>
<comment type="function">
    <text evidence="1">Component of the mitochondrial ribosome (mitoribosome), a dedicated translation machinery responsible for the synthesis of mitochondrial genome-encoded proteins, including at least some of the essential transmembrane subunits of the mitochondrial respiratory chain. The mitoribosomes are attached to the mitochondrial inner membrane and translation products are cotranslationally integrated into the membrane.</text>
</comment>
<gene>
    <name evidence="3" type="ORF">WICPIJ_004757</name>
</gene>
<dbReference type="GO" id="GO:0005737">
    <property type="term" value="C:cytoplasm"/>
    <property type="evidence" value="ECO:0007669"/>
    <property type="project" value="TreeGrafter"/>
</dbReference>
<evidence type="ECO:0000256" key="1">
    <source>
        <dbReference type="ARBA" id="ARBA00037226"/>
    </source>
</evidence>
<sequence>MLRSITQRRLQSTLASSKDSIKGLLSTEGFQTAYTSRLDYHSAQLKNAITSKNYNNATTTQAYAEIHAKDSANKEIFQHSSSLYNLEFAYKRLAENRDPTASIGKPTVDALFETPKSNSLINNQPTGALLKLIDSSFGSVEEFKTLLLQSAQAINGDGYTWVIAQLSAKSNAIKADLVITGLNIVNTYNAGSPLNISSSQIANIERAVKAEKSKSEKKELTPSTVIMELDQIAQYSTMTSSIAPLVAVDASPKAYLKDYGVYGKAAYLENLWNSIDWDVVLADVEAFSKKSKKTSFISK</sequence>
<protein>
    <recommendedName>
        <fullName evidence="2">Manganese/iron superoxide dismutase C-terminal domain-containing protein</fullName>
    </recommendedName>
</protein>